<dbReference type="Pfam" id="PF00460">
    <property type="entry name" value="Flg_bb_rod"/>
    <property type="match status" value="1"/>
</dbReference>
<evidence type="ECO:0000256" key="7">
    <source>
        <dbReference type="RuleBase" id="RU362065"/>
    </source>
</evidence>
<gene>
    <name evidence="7" type="primary">flgK</name>
    <name evidence="12" type="ORF">THTE_4349</name>
</gene>
<dbReference type="InterPro" id="IPR002371">
    <property type="entry name" value="FlgK"/>
</dbReference>
<evidence type="ECO:0000256" key="4">
    <source>
        <dbReference type="ARBA" id="ARBA00016244"/>
    </source>
</evidence>
<dbReference type="InterPro" id="IPR010930">
    <property type="entry name" value="Flg_bb/hook_C_dom"/>
</dbReference>
<dbReference type="GO" id="GO:0009424">
    <property type="term" value="C:bacterial-type flagellum hook"/>
    <property type="evidence" value="ECO:0007669"/>
    <property type="project" value="UniProtKB-UniRule"/>
</dbReference>
<dbReference type="AlphaFoldDB" id="A0A286RLX7"/>
<feature type="domain" description="Flagellar basal body rod protein N-terminal" evidence="9">
    <location>
        <begin position="7"/>
        <end position="36"/>
    </location>
</feature>
<keyword evidence="13" id="KW-1185">Reference proteome</keyword>
<evidence type="ECO:0000256" key="1">
    <source>
        <dbReference type="ARBA" id="ARBA00004365"/>
    </source>
</evidence>
<keyword evidence="12" id="KW-0282">Flagellum</keyword>
<evidence type="ECO:0000256" key="2">
    <source>
        <dbReference type="ARBA" id="ARBA00004613"/>
    </source>
</evidence>
<dbReference type="EMBL" id="CP018477">
    <property type="protein sequence ID" value="ASV76950.1"/>
    <property type="molecule type" value="Genomic_DNA"/>
</dbReference>
<dbReference type="InterPro" id="IPR053927">
    <property type="entry name" value="FlgK_helical"/>
</dbReference>
<reference evidence="12 13" key="1">
    <citation type="journal article" name="Front. Microbiol.">
        <title>Sugar Metabolism of the First Thermophilic Planctomycete Thermogutta terrifontis: Comparative Genomic and Transcriptomic Approaches.</title>
        <authorList>
            <person name="Elcheninov A.G."/>
            <person name="Menzel P."/>
            <person name="Gudbergsdottir S.R."/>
            <person name="Slesarev A.I."/>
            <person name="Kadnikov V.V."/>
            <person name="Krogh A."/>
            <person name="Bonch-Osmolovskaya E.A."/>
            <person name="Peng X."/>
            <person name="Kublanov I.V."/>
        </authorList>
    </citation>
    <scope>NUCLEOTIDE SEQUENCE [LARGE SCALE GENOMIC DNA]</scope>
    <source>
        <strain evidence="12 13">R1</strain>
    </source>
</reference>
<evidence type="ECO:0000313" key="13">
    <source>
        <dbReference type="Proteomes" id="UP000215086"/>
    </source>
</evidence>
<accession>A0A286RLX7</accession>
<comment type="subcellular location">
    <subcellularLocation>
        <location evidence="1 7">Bacterial flagellum</location>
    </subcellularLocation>
    <subcellularLocation>
        <location evidence="2 7">Secreted</location>
    </subcellularLocation>
</comment>
<evidence type="ECO:0000256" key="5">
    <source>
        <dbReference type="ARBA" id="ARBA00022525"/>
    </source>
</evidence>
<organism evidence="12 13">
    <name type="scientific">Thermogutta terrifontis</name>
    <dbReference type="NCBI Taxonomy" id="1331910"/>
    <lineage>
        <taxon>Bacteria</taxon>
        <taxon>Pseudomonadati</taxon>
        <taxon>Planctomycetota</taxon>
        <taxon>Planctomycetia</taxon>
        <taxon>Pirellulales</taxon>
        <taxon>Thermoguttaceae</taxon>
        <taxon>Thermogutta</taxon>
    </lineage>
</organism>
<evidence type="ECO:0000259" key="10">
    <source>
        <dbReference type="Pfam" id="PF06429"/>
    </source>
</evidence>
<feature type="domain" description="Flagellar basal-body/hook protein C-terminal" evidence="10">
    <location>
        <begin position="524"/>
        <end position="563"/>
    </location>
</feature>
<evidence type="ECO:0000259" key="9">
    <source>
        <dbReference type="Pfam" id="PF00460"/>
    </source>
</evidence>
<keyword evidence="8" id="KW-0175">Coiled coil</keyword>
<feature type="coiled-coil region" evidence="8">
    <location>
        <begin position="158"/>
        <end position="185"/>
    </location>
</feature>
<keyword evidence="5 7" id="KW-0964">Secreted</keyword>
<dbReference type="GO" id="GO:0044780">
    <property type="term" value="P:bacterial-type flagellum assembly"/>
    <property type="evidence" value="ECO:0007669"/>
    <property type="project" value="InterPro"/>
</dbReference>
<dbReference type="Pfam" id="PF07196">
    <property type="entry name" value="Flagellin_IN"/>
    <property type="match status" value="1"/>
</dbReference>
<dbReference type="GO" id="GO:0005576">
    <property type="term" value="C:extracellular region"/>
    <property type="evidence" value="ECO:0007669"/>
    <property type="project" value="UniProtKB-SubCell"/>
</dbReference>
<proteinExistence type="inferred from homology"/>
<evidence type="ECO:0000256" key="8">
    <source>
        <dbReference type="SAM" id="Coils"/>
    </source>
</evidence>
<feature type="domain" description="Flagellar hook-associated protein FlgK helical" evidence="11">
    <location>
        <begin position="95"/>
        <end position="319"/>
    </location>
</feature>
<keyword evidence="12" id="KW-0966">Cell projection</keyword>
<evidence type="ECO:0000259" key="11">
    <source>
        <dbReference type="Pfam" id="PF22638"/>
    </source>
</evidence>
<dbReference type="OrthoDB" id="9802553at2"/>
<dbReference type="InterPro" id="IPR010810">
    <property type="entry name" value="Flagellin_hook_IN_motif"/>
</dbReference>
<dbReference type="PRINTS" id="PR01005">
    <property type="entry name" value="FLGHOOKAP1"/>
</dbReference>
<comment type="similarity">
    <text evidence="3 7">Belongs to the flagella basal body rod proteins family.</text>
</comment>
<sequence length="565" mass="60871">MSLFSAIRMASNTLRADQIALQVAGQNIANAETPGYIREEVILKPAPIQKLGGLPMGLGVEVAAVIQKIDHFLEERLRASVSDRAGAEVREQTFHQLEGLIGELNETDLSSDLTRFFASISEILNQPESTSARNLAVLQGQTLTQNIRRLYERVNQVRSDLNSRVDDIADRINKLIEDIRRLNIRIAETEGGDVSQSDAVGLRDQRLQDLEELASLIDIRVEEQPSGGVAVYSGGFFLVYEGTARQVSVARRSDRGLAISEIRLDETNSPLEVNSGELHGLLVARDSILGGFLDQLNEFSAALISGFNQLFSSGQGLTGFSTVTSTNAVVASDIPLDSAGLPFPPRNGSFQIQLYNTQTGTIRTYTIRVDLLGHTPKTTLQDIADQINAIDGLSASIDAGGRLTIRSTSSDQVFAFANDTSGLLAGLGINTFFTGSNAGNIGINPVVASDPSKFAASRGGIGADTQLAEELAGFGDKPLDDYGGLSLHELYDRMVAEVTQGSAIAKAEADSARTFENTLRGQKLAVSGVNLDEEVVKLIAYQRQFQVSARFIKTLNDLIEILVSI</sequence>
<dbReference type="KEGG" id="ttf:THTE_4349"/>
<evidence type="ECO:0000256" key="3">
    <source>
        <dbReference type="ARBA" id="ARBA00009677"/>
    </source>
</evidence>
<dbReference type="InterPro" id="IPR001444">
    <property type="entry name" value="Flag_bb_rod_N"/>
</dbReference>
<evidence type="ECO:0000313" key="12">
    <source>
        <dbReference type="EMBL" id="ASV76950.1"/>
    </source>
</evidence>
<dbReference type="NCBIfam" id="TIGR02492">
    <property type="entry name" value="flgK_ends"/>
    <property type="match status" value="1"/>
</dbReference>
<keyword evidence="6 7" id="KW-0975">Bacterial flagellum</keyword>
<dbReference type="RefSeq" id="WP_095416606.1">
    <property type="nucleotide sequence ID" value="NZ_CP018477.1"/>
</dbReference>
<protein>
    <recommendedName>
        <fullName evidence="4 7">Flagellar hook-associated protein 1</fullName>
        <shortName evidence="7">HAP1</shortName>
    </recommendedName>
</protein>
<dbReference type="GO" id="GO:0005198">
    <property type="term" value="F:structural molecule activity"/>
    <property type="evidence" value="ECO:0007669"/>
    <property type="project" value="UniProtKB-UniRule"/>
</dbReference>
<dbReference type="Pfam" id="PF22638">
    <property type="entry name" value="FlgK_D1"/>
    <property type="match status" value="1"/>
</dbReference>
<dbReference type="PANTHER" id="PTHR30033:SF1">
    <property type="entry name" value="FLAGELLAR HOOK-ASSOCIATED PROTEIN 1"/>
    <property type="match status" value="1"/>
</dbReference>
<keyword evidence="12" id="KW-0969">Cilium</keyword>
<dbReference type="PANTHER" id="PTHR30033">
    <property type="entry name" value="FLAGELLAR HOOK-ASSOCIATED PROTEIN 1"/>
    <property type="match status" value="1"/>
</dbReference>
<dbReference type="SUPFAM" id="SSF64518">
    <property type="entry name" value="Phase 1 flagellin"/>
    <property type="match status" value="1"/>
</dbReference>
<name>A0A286RLX7_9BACT</name>
<evidence type="ECO:0000256" key="6">
    <source>
        <dbReference type="ARBA" id="ARBA00023143"/>
    </source>
</evidence>
<dbReference type="Pfam" id="PF06429">
    <property type="entry name" value="Flg_bbr_C"/>
    <property type="match status" value="1"/>
</dbReference>
<dbReference type="Proteomes" id="UP000215086">
    <property type="component" value="Chromosome"/>
</dbReference>